<proteinExistence type="predicted"/>
<evidence type="ECO:0000313" key="1">
    <source>
        <dbReference type="EMBL" id="JAP28209.1"/>
    </source>
</evidence>
<dbReference type="EMBL" id="GEDG01010363">
    <property type="protein sequence ID" value="JAP28209.1"/>
    <property type="molecule type" value="Transcribed_RNA"/>
</dbReference>
<reference evidence="1" key="1">
    <citation type="submission" date="2015-12" db="EMBL/GenBank/DDBJ databases">
        <title>Gene expression during late stages of embryo sac development: a critical building block for successful pollen-pistil interactions.</title>
        <authorList>
            <person name="Liu Y."/>
            <person name="Joly V."/>
            <person name="Sabar M."/>
            <person name="Matton D.P."/>
        </authorList>
    </citation>
    <scope>NUCLEOTIDE SEQUENCE</scope>
</reference>
<dbReference type="AlphaFoldDB" id="A0A0V0I6M8"/>
<protein>
    <submittedName>
        <fullName evidence="1">Putative ovule protein</fullName>
    </submittedName>
</protein>
<accession>A0A0V0I6M8</accession>
<sequence length="118" mass="13711">MTAQSWPKLTDFPLLAKFSDFEFFSKNDYFRFLSLFIVISNCRMLQPSLSPLNIFSSSGVIVYCPDKALQVLKNHSSIFSKFYNSQILIVTIYHHLSHHKSFFTIDANKSPLKYFNIS</sequence>
<organism evidence="1">
    <name type="scientific">Solanum chacoense</name>
    <name type="common">Chaco potato</name>
    <dbReference type="NCBI Taxonomy" id="4108"/>
    <lineage>
        <taxon>Eukaryota</taxon>
        <taxon>Viridiplantae</taxon>
        <taxon>Streptophyta</taxon>
        <taxon>Embryophyta</taxon>
        <taxon>Tracheophyta</taxon>
        <taxon>Spermatophyta</taxon>
        <taxon>Magnoliopsida</taxon>
        <taxon>eudicotyledons</taxon>
        <taxon>Gunneridae</taxon>
        <taxon>Pentapetalae</taxon>
        <taxon>asterids</taxon>
        <taxon>lamiids</taxon>
        <taxon>Solanales</taxon>
        <taxon>Solanaceae</taxon>
        <taxon>Solanoideae</taxon>
        <taxon>Solaneae</taxon>
        <taxon>Solanum</taxon>
    </lineage>
</organism>
<name>A0A0V0I6M8_SOLCH</name>